<accession>A0ABX1GA33</accession>
<protein>
    <submittedName>
        <fullName evidence="2">Uncharacterized protein</fullName>
    </submittedName>
</protein>
<keyword evidence="3" id="KW-1185">Reference proteome</keyword>
<feature type="transmembrane region" description="Helical" evidence="1">
    <location>
        <begin position="34"/>
        <end position="52"/>
    </location>
</feature>
<proteinExistence type="predicted"/>
<feature type="transmembrane region" description="Helical" evidence="1">
    <location>
        <begin position="59"/>
        <end position="78"/>
    </location>
</feature>
<dbReference type="EMBL" id="JAAWWK010000001">
    <property type="protein sequence ID" value="NKI15796.1"/>
    <property type="molecule type" value="Genomic_DNA"/>
</dbReference>
<dbReference type="Proteomes" id="UP000765845">
    <property type="component" value="Unassembled WGS sequence"/>
</dbReference>
<keyword evidence="1" id="KW-0472">Membrane</keyword>
<keyword evidence="1" id="KW-0812">Transmembrane</keyword>
<reference evidence="2 3" key="1">
    <citation type="submission" date="2020-04" db="EMBL/GenBank/DDBJ databases">
        <authorList>
            <person name="Yoon J."/>
        </authorList>
    </citation>
    <scope>NUCLEOTIDE SEQUENCE [LARGE SCALE GENOMIC DNA]</scope>
    <source>
        <strain evidence="2 3">KMU-166</strain>
    </source>
</reference>
<evidence type="ECO:0000313" key="2">
    <source>
        <dbReference type="EMBL" id="NKI15796.1"/>
    </source>
</evidence>
<sequence length="83" mass="8633">MLAGPLVVLCALLTMVGASVWMPAGAAQLNNVAIPLLLLPLIWGALFFYACLTSRLGRACGVIMVLTLLNGGLVIWPLNVGQG</sequence>
<name>A0ABX1GA33_9GAMM</name>
<keyword evidence="1" id="KW-1133">Transmembrane helix</keyword>
<evidence type="ECO:0000256" key="1">
    <source>
        <dbReference type="SAM" id="Phobius"/>
    </source>
</evidence>
<evidence type="ECO:0000313" key="3">
    <source>
        <dbReference type="Proteomes" id="UP000765845"/>
    </source>
</evidence>
<gene>
    <name evidence="2" type="ORF">HCU74_00030</name>
</gene>
<organism evidence="2 3">
    <name type="scientific">Spongiibacter thalassae</name>
    <dbReference type="NCBI Taxonomy" id="2721624"/>
    <lineage>
        <taxon>Bacteria</taxon>
        <taxon>Pseudomonadati</taxon>
        <taxon>Pseudomonadota</taxon>
        <taxon>Gammaproteobacteria</taxon>
        <taxon>Cellvibrionales</taxon>
        <taxon>Spongiibacteraceae</taxon>
        <taxon>Spongiibacter</taxon>
    </lineage>
</organism>
<comment type="caution">
    <text evidence="2">The sequence shown here is derived from an EMBL/GenBank/DDBJ whole genome shotgun (WGS) entry which is preliminary data.</text>
</comment>